<proteinExistence type="predicted"/>
<dbReference type="Proteomes" id="UP000580250">
    <property type="component" value="Unassembled WGS sequence"/>
</dbReference>
<reference evidence="1 2" key="1">
    <citation type="submission" date="2020-08" db="EMBL/GenBank/DDBJ databases">
        <authorList>
            <person name="Koutsovoulos G."/>
            <person name="Danchin GJ E."/>
        </authorList>
    </citation>
    <scope>NUCLEOTIDE SEQUENCE [LARGE SCALE GENOMIC DNA]</scope>
</reference>
<evidence type="ECO:0000313" key="2">
    <source>
        <dbReference type="Proteomes" id="UP000580250"/>
    </source>
</evidence>
<organism evidence="1 2">
    <name type="scientific">Meloidogyne enterolobii</name>
    <name type="common">Root-knot nematode worm</name>
    <name type="synonym">Meloidogyne mayaguensis</name>
    <dbReference type="NCBI Taxonomy" id="390850"/>
    <lineage>
        <taxon>Eukaryota</taxon>
        <taxon>Metazoa</taxon>
        <taxon>Ecdysozoa</taxon>
        <taxon>Nematoda</taxon>
        <taxon>Chromadorea</taxon>
        <taxon>Rhabditida</taxon>
        <taxon>Tylenchina</taxon>
        <taxon>Tylenchomorpha</taxon>
        <taxon>Tylenchoidea</taxon>
        <taxon>Meloidogynidae</taxon>
        <taxon>Meloidogyninae</taxon>
        <taxon>Meloidogyne</taxon>
    </lineage>
</organism>
<accession>A0A6V7WZ73</accession>
<evidence type="ECO:0000313" key="1">
    <source>
        <dbReference type="EMBL" id="CAD2192302.1"/>
    </source>
</evidence>
<dbReference type="AlphaFoldDB" id="A0A6V7WZ73"/>
<dbReference type="EMBL" id="CAJEWN010000936">
    <property type="protein sequence ID" value="CAD2192302.1"/>
    <property type="molecule type" value="Genomic_DNA"/>
</dbReference>
<comment type="caution">
    <text evidence="1">The sequence shown here is derived from an EMBL/GenBank/DDBJ whole genome shotgun (WGS) entry which is preliminary data.</text>
</comment>
<gene>
    <name evidence="1" type="ORF">MENT_LOCUS45180</name>
</gene>
<sequence>MPSKKDLLDKLKKFLKEVLEELQNDVLDDIIDTILNTEDSECLQDRFLAESLKDLLKNVLNDSKGKFDQNFFDTLKNQKVFDFVVNKTKEEFYNMYSFEKPLTYFLKDQVKDLVKYLKNDIAKSVMEKMLGDLMDILMDSEDLSDLMDKLEKWFEDLFGSACKTVLKEVIKKMAKKFIKSLSTNKMELSNHIVVKLEKTMVKEVIEKMTKKFIKSLLTSEKELIKHHFELMARECMIVQLNLLYETLKFLGICEKHLWAERFLKPVPPIWPIKDYIWKPNSGNSLRELFDTNCEIRRKESVQKVGPKPKPIDNKICLSDVVGAVAIPILVVPLVMICPSLASEFLKVFPNIRFN</sequence>
<protein>
    <submittedName>
        <fullName evidence="1">Uncharacterized protein</fullName>
    </submittedName>
</protein>
<name>A0A6V7WZ73_MELEN</name>